<reference evidence="1" key="1">
    <citation type="submission" date="2017-10" db="EMBL/GenBank/DDBJ databases">
        <title>Complete Genome Sequence from Moraxella oslensis YHS isolated from human skin.</title>
        <authorList>
            <person name="Lee K."/>
            <person name="Lim J.Y."/>
            <person name="Hwang I."/>
        </authorList>
    </citation>
    <scope>NUCLEOTIDE SEQUENCE</scope>
    <source>
        <strain evidence="1">YHS</strain>
        <plasmid evidence="1">pYHS1</plasmid>
    </source>
</reference>
<name>A0AAD0EZ62_FAUOS</name>
<dbReference type="Pfam" id="PF21983">
    <property type="entry name" value="NikA-like"/>
    <property type="match status" value="1"/>
</dbReference>
<evidence type="ECO:0000313" key="1">
    <source>
        <dbReference type="EMBL" id="ATQ84216.1"/>
    </source>
</evidence>
<keyword evidence="1" id="KW-0614">Plasmid</keyword>
<geneLocation type="plasmid" evidence="1">
    <name>pYHS1</name>
</geneLocation>
<dbReference type="AlphaFoldDB" id="A0AAD0EZ62"/>
<gene>
    <name evidence="1" type="ORF">YHS_09755</name>
</gene>
<dbReference type="InterPro" id="IPR053842">
    <property type="entry name" value="NikA-like"/>
</dbReference>
<organism evidence="1">
    <name type="scientific">Faucicola osloensis</name>
    <name type="common">Moraxella osloensis</name>
    <dbReference type="NCBI Taxonomy" id="34062"/>
    <lineage>
        <taxon>Bacteria</taxon>
        <taxon>Pseudomonadati</taxon>
        <taxon>Pseudomonadota</taxon>
        <taxon>Gammaproteobacteria</taxon>
        <taxon>Moraxellales</taxon>
        <taxon>Moraxellaceae</taxon>
        <taxon>Faucicola</taxon>
    </lineage>
</organism>
<sequence length="153" mass="17227">MAENKQVDGEKRQTRLNLRLTDAEHAMLKSRAEGFGLPMAEFVRVFLLELPKPAKRVHDLPMVDPKLLRQLVSIGNNVNQLTRYAHTVSNDPKQTLDVLSLSFALQKLGDELAQLREQYSLKSVKEVDTCVSDAPVLDTAIDTADVINRDERC</sequence>
<proteinExistence type="predicted"/>
<accession>A0AAD0EZ62</accession>
<protein>
    <submittedName>
        <fullName evidence="1">Mobilization protein</fullName>
    </submittedName>
</protein>
<dbReference type="EMBL" id="CP024177">
    <property type="protein sequence ID" value="ATQ84216.1"/>
    <property type="molecule type" value="Genomic_DNA"/>
</dbReference>